<dbReference type="AlphaFoldDB" id="A0A7J7UJT7"/>
<evidence type="ECO:0000313" key="1">
    <source>
        <dbReference type="EMBL" id="KAF6313072.1"/>
    </source>
</evidence>
<organism evidence="1 2">
    <name type="scientific">Rhinolophus ferrumequinum</name>
    <name type="common">Greater horseshoe bat</name>
    <dbReference type="NCBI Taxonomy" id="59479"/>
    <lineage>
        <taxon>Eukaryota</taxon>
        <taxon>Metazoa</taxon>
        <taxon>Chordata</taxon>
        <taxon>Craniata</taxon>
        <taxon>Vertebrata</taxon>
        <taxon>Euteleostomi</taxon>
        <taxon>Mammalia</taxon>
        <taxon>Eutheria</taxon>
        <taxon>Laurasiatheria</taxon>
        <taxon>Chiroptera</taxon>
        <taxon>Yinpterochiroptera</taxon>
        <taxon>Rhinolophoidea</taxon>
        <taxon>Rhinolophidae</taxon>
        <taxon>Rhinolophinae</taxon>
        <taxon>Rhinolophus</taxon>
    </lineage>
</organism>
<sequence length="144" mass="16245">MHELQIPALQSCISLSNFQAPTSEIQLSKCNPGKRVTQLSRCNPGKRVTQLSRCNPGKHVTQLSKCNPGKRVTQLSRCNPGKLGRQSWLSCDAFLHQEEALGAELRCMLTHPSQKEWSRQSAWPCSPHFSQPCFPPIHKDSFYE</sequence>
<comment type="caution">
    <text evidence="1">The sequence shown here is derived from an EMBL/GenBank/DDBJ whole genome shotgun (WGS) entry which is preliminary data.</text>
</comment>
<proteinExistence type="predicted"/>
<reference evidence="1 2" key="1">
    <citation type="journal article" date="2020" name="Nature">
        <title>Six reference-quality genomes reveal evolution of bat adaptations.</title>
        <authorList>
            <person name="Jebb D."/>
            <person name="Huang Z."/>
            <person name="Pippel M."/>
            <person name="Hughes G.M."/>
            <person name="Lavrichenko K."/>
            <person name="Devanna P."/>
            <person name="Winkler S."/>
            <person name="Jermiin L.S."/>
            <person name="Skirmuntt E.C."/>
            <person name="Katzourakis A."/>
            <person name="Burkitt-Gray L."/>
            <person name="Ray D.A."/>
            <person name="Sullivan K.A.M."/>
            <person name="Roscito J.G."/>
            <person name="Kirilenko B.M."/>
            <person name="Davalos L.M."/>
            <person name="Corthals A.P."/>
            <person name="Power M.L."/>
            <person name="Jones G."/>
            <person name="Ransome R.D."/>
            <person name="Dechmann D.K.N."/>
            <person name="Locatelli A.G."/>
            <person name="Puechmaille S.J."/>
            <person name="Fedrigo O."/>
            <person name="Jarvis E.D."/>
            <person name="Hiller M."/>
            <person name="Vernes S.C."/>
            <person name="Myers E.W."/>
            <person name="Teeling E.C."/>
        </authorList>
    </citation>
    <scope>NUCLEOTIDE SEQUENCE [LARGE SCALE GENOMIC DNA]</scope>
    <source>
        <strain evidence="1">MRhiFer1</strain>
        <tissue evidence="1">Lung</tissue>
    </source>
</reference>
<gene>
    <name evidence="1" type="ORF">mRhiFer1_008595</name>
</gene>
<protein>
    <submittedName>
        <fullName evidence="1">Uncharacterized protein</fullName>
    </submittedName>
</protein>
<accession>A0A7J7UJT7</accession>
<name>A0A7J7UJT7_RHIFE</name>
<dbReference type="EMBL" id="JACAGC010000016">
    <property type="protein sequence ID" value="KAF6313072.1"/>
    <property type="molecule type" value="Genomic_DNA"/>
</dbReference>
<dbReference type="Proteomes" id="UP000585614">
    <property type="component" value="Unassembled WGS sequence"/>
</dbReference>
<dbReference type="Gene3D" id="2.160.20.50">
    <property type="entry name" value="Insect antifreeze protein"/>
    <property type="match status" value="1"/>
</dbReference>
<evidence type="ECO:0000313" key="2">
    <source>
        <dbReference type="Proteomes" id="UP000585614"/>
    </source>
</evidence>